<evidence type="ECO:0000256" key="15">
    <source>
        <dbReference type="SAM" id="MobiDB-lite"/>
    </source>
</evidence>
<dbReference type="FunFam" id="1.10.150.20:FF:000006">
    <property type="entry name" value="DNA ligase"/>
    <property type="match status" value="1"/>
</dbReference>
<feature type="binding site" evidence="13">
    <location>
        <position position="145"/>
    </location>
    <ligand>
        <name>NAD(+)</name>
        <dbReference type="ChEBI" id="CHEBI:57540"/>
    </ligand>
</feature>
<dbReference type="GO" id="GO:0006260">
    <property type="term" value="P:DNA replication"/>
    <property type="evidence" value="ECO:0007669"/>
    <property type="project" value="UniProtKB-KW"/>
</dbReference>
<gene>
    <name evidence="13 17" type="primary">ligA</name>
    <name evidence="17" type="ORF">E1161_01515</name>
</gene>
<dbReference type="InterPro" id="IPR013839">
    <property type="entry name" value="DNAligase_adenylation"/>
</dbReference>
<dbReference type="SUPFAM" id="SSF50249">
    <property type="entry name" value="Nucleic acid-binding proteins"/>
    <property type="match status" value="1"/>
</dbReference>
<dbReference type="GO" id="GO:0003911">
    <property type="term" value="F:DNA ligase (NAD+) activity"/>
    <property type="evidence" value="ECO:0007669"/>
    <property type="project" value="UniProtKB-UniRule"/>
</dbReference>
<keyword evidence="18" id="KW-1185">Reference proteome</keyword>
<dbReference type="Gene3D" id="3.30.470.30">
    <property type="entry name" value="DNA ligase/mRNA capping enzyme"/>
    <property type="match status" value="1"/>
</dbReference>
<dbReference type="Gene3D" id="1.10.287.610">
    <property type="entry name" value="Helix hairpin bin"/>
    <property type="match status" value="1"/>
</dbReference>
<dbReference type="Pfam" id="PF03119">
    <property type="entry name" value="DNA_ligase_ZBD"/>
    <property type="match status" value="1"/>
</dbReference>
<feature type="binding site" evidence="13">
    <location>
        <begin position="115"/>
        <end position="116"/>
    </location>
    <ligand>
        <name>NAD(+)</name>
        <dbReference type="ChEBI" id="CHEBI:57540"/>
    </ligand>
</feature>
<sequence>MTSKDVHELNPSEDAEGVPSDPAAASATEGVEDVPPDVREQYAELAEEVRGHQFRYYVLDSPTISDGEFDELFTRLQRMESEHPALQAPDSPTQVVGGTFSTAFTPVAHLERMLSLDNAFDSEELAAWVERVEREVGGGAHYLCELKIDGLAVNLLYRDGHLERALTRGDGRTGEDVTLNVRTMGDVPEQLTGTDEYPVPGLVEVRGEIFFRVDEFAELNAKLVDAGKEPFANPRNAAAGSLRQKDPRVSRSRPLRLICHGLGRREGFEPERQSESYEALKAWGLPVSRHTVVLSAVDEVLGHIQHWGKNRDSAEHEIDGVVIKVDEVPLQRRLGATSRAPRWAIAYKYPPEQATTKLLNIEVNVGRTGRITPFAVMEPVKVAGSTVSMATLHNADEVRRKGVFIGDRVVIRKAGDVIPEVLGPVADVRTGDEREFVMPEACPECGARLAQQKEGDVDLRCPNAQGCPGQQRERLFYLASRKVLDIDALGYEGASALLNAGVLGDEGDLFDLDEAKLLKTPLYTTKEGNLSANGAKLLANLEEAKQKPLWRILVGLSIRHVGPTAGQALAREFVTLERIEQASEEELANTDGVGPTIATAVREWFAVEWHREIVRKWREAGVRMADERDESIPRTLEGMSIVVTGTLRQYSRDEAKESIMARGGRAAGSVSKKTAFVVVGDSPGSKYDKAMQLKVPVLDEDGFTVLLEQGPEAATERALPPEE</sequence>
<dbReference type="GO" id="GO:0005829">
    <property type="term" value="C:cytosol"/>
    <property type="evidence" value="ECO:0007669"/>
    <property type="project" value="TreeGrafter"/>
</dbReference>
<comment type="caution">
    <text evidence="17">The sequence shown here is derived from an EMBL/GenBank/DDBJ whole genome shotgun (WGS) entry which is preliminary data.</text>
</comment>
<dbReference type="PIRSF" id="PIRSF001604">
    <property type="entry name" value="LigA"/>
    <property type="match status" value="1"/>
</dbReference>
<keyword evidence="7 13" id="KW-0862">Zinc</keyword>
<dbReference type="InterPro" id="IPR012340">
    <property type="entry name" value="NA-bd_OB-fold"/>
</dbReference>
<evidence type="ECO:0000256" key="6">
    <source>
        <dbReference type="ARBA" id="ARBA00022763"/>
    </source>
</evidence>
<evidence type="ECO:0000256" key="7">
    <source>
        <dbReference type="ARBA" id="ARBA00022833"/>
    </source>
</evidence>
<name>A0A4R4UVN6_9PSEU</name>
<dbReference type="SMART" id="SM00292">
    <property type="entry name" value="BRCT"/>
    <property type="match status" value="1"/>
</dbReference>
<dbReference type="NCBIfam" id="TIGR00575">
    <property type="entry name" value="dnlj"/>
    <property type="match status" value="1"/>
</dbReference>
<dbReference type="EMBL" id="SMKV01000002">
    <property type="protein sequence ID" value="TDC96200.1"/>
    <property type="molecule type" value="Genomic_DNA"/>
</dbReference>
<keyword evidence="3 13" id="KW-0436">Ligase</keyword>
<feature type="binding site" evidence="13">
    <location>
        <position position="442"/>
    </location>
    <ligand>
        <name>Zn(2+)</name>
        <dbReference type="ChEBI" id="CHEBI:29105"/>
    </ligand>
</feature>
<dbReference type="PROSITE" id="PS50172">
    <property type="entry name" value="BRCT"/>
    <property type="match status" value="1"/>
</dbReference>
<dbReference type="PROSITE" id="PS01056">
    <property type="entry name" value="DNA_LIGASE_N2"/>
    <property type="match status" value="1"/>
</dbReference>
<comment type="similarity">
    <text evidence="12 13">Belongs to the NAD-dependent DNA ligase family. LigA subfamily.</text>
</comment>
<feature type="binding site" evidence="13">
    <location>
        <begin position="66"/>
        <end position="70"/>
    </location>
    <ligand>
        <name>NAD(+)</name>
        <dbReference type="ChEBI" id="CHEBI:57540"/>
    </ligand>
</feature>
<dbReference type="Gene3D" id="6.20.10.30">
    <property type="match status" value="1"/>
</dbReference>
<feature type="region of interest" description="Disordered" evidence="15">
    <location>
        <begin position="1"/>
        <end position="36"/>
    </location>
</feature>
<dbReference type="InterPro" id="IPR018239">
    <property type="entry name" value="DNA_ligase_AS"/>
</dbReference>
<dbReference type="GO" id="GO:0006281">
    <property type="term" value="P:DNA repair"/>
    <property type="evidence" value="ECO:0007669"/>
    <property type="project" value="UniProtKB-KW"/>
</dbReference>
<dbReference type="FunFam" id="3.30.470.30:FF:000001">
    <property type="entry name" value="DNA ligase"/>
    <property type="match status" value="1"/>
</dbReference>
<keyword evidence="8 13" id="KW-0460">Magnesium</keyword>
<evidence type="ECO:0000256" key="11">
    <source>
        <dbReference type="ARBA" id="ARBA00034005"/>
    </source>
</evidence>
<keyword evidence="10 13" id="KW-0234">DNA repair</keyword>
<dbReference type="Pfam" id="PF00533">
    <property type="entry name" value="BRCT"/>
    <property type="match status" value="1"/>
</dbReference>
<comment type="catalytic activity">
    <reaction evidence="11 13 14">
        <text>NAD(+) + (deoxyribonucleotide)n-3'-hydroxyl + 5'-phospho-(deoxyribonucleotide)m = (deoxyribonucleotide)n+m + AMP + beta-nicotinamide D-nucleotide.</text>
        <dbReference type="EC" id="6.5.1.2"/>
    </reaction>
</comment>
<dbReference type="EC" id="6.5.1.2" evidence="1 13"/>
<dbReference type="SUPFAM" id="SSF52113">
    <property type="entry name" value="BRCT domain"/>
    <property type="match status" value="1"/>
</dbReference>
<dbReference type="PANTHER" id="PTHR23389">
    <property type="entry name" value="CHROMOSOME TRANSMISSION FIDELITY FACTOR 18"/>
    <property type="match status" value="1"/>
</dbReference>
<dbReference type="InterPro" id="IPR013840">
    <property type="entry name" value="DNAligase_N"/>
</dbReference>
<dbReference type="OrthoDB" id="9759736at2"/>
<dbReference type="SUPFAM" id="SSF56091">
    <property type="entry name" value="DNA ligase/mRNA capping enzyme, catalytic domain"/>
    <property type="match status" value="1"/>
</dbReference>
<keyword evidence="5 13" id="KW-0479">Metal-binding</keyword>
<feature type="binding site" evidence="13">
    <location>
        <position position="168"/>
    </location>
    <ligand>
        <name>NAD(+)</name>
        <dbReference type="ChEBI" id="CHEBI:57540"/>
    </ligand>
</feature>
<dbReference type="InterPro" id="IPR001679">
    <property type="entry name" value="DNA_ligase"/>
</dbReference>
<evidence type="ECO:0000256" key="10">
    <source>
        <dbReference type="ARBA" id="ARBA00023204"/>
    </source>
</evidence>
<feature type="active site" description="N6-AMP-lysine intermediate" evidence="13">
    <location>
        <position position="147"/>
    </location>
</feature>
<reference evidence="17 18" key="1">
    <citation type="submission" date="2019-03" db="EMBL/GenBank/DDBJ databases">
        <title>Draft genome sequences of novel Actinobacteria.</title>
        <authorList>
            <person name="Sahin N."/>
            <person name="Ay H."/>
            <person name="Saygin H."/>
        </authorList>
    </citation>
    <scope>NUCLEOTIDE SEQUENCE [LARGE SCALE GENOMIC DNA]</scope>
    <source>
        <strain evidence="17 18">16K404</strain>
    </source>
</reference>
<accession>A0A4R4UVN6</accession>
<feature type="binding site" evidence="13">
    <location>
        <position position="324"/>
    </location>
    <ligand>
        <name>NAD(+)</name>
        <dbReference type="ChEBI" id="CHEBI:57540"/>
    </ligand>
</feature>
<feature type="binding site" evidence="13">
    <location>
        <position position="461"/>
    </location>
    <ligand>
        <name>Zn(2+)</name>
        <dbReference type="ChEBI" id="CHEBI:29105"/>
    </ligand>
</feature>
<comment type="cofactor">
    <cofactor evidence="13">
        <name>Mg(2+)</name>
        <dbReference type="ChEBI" id="CHEBI:18420"/>
    </cofactor>
    <cofactor evidence="13">
        <name>Mn(2+)</name>
        <dbReference type="ChEBI" id="CHEBI:29035"/>
    </cofactor>
</comment>
<evidence type="ECO:0000256" key="3">
    <source>
        <dbReference type="ARBA" id="ARBA00022598"/>
    </source>
</evidence>
<dbReference type="InterPro" id="IPR004150">
    <property type="entry name" value="NAD_DNA_ligase_OB"/>
</dbReference>
<evidence type="ECO:0000256" key="1">
    <source>
        <dbReference type="ARBA" id="ARBA00012722"/>
    </source>
</evidence>
<evidence type="ECO:0000256" key="14">
    <source>
        <dbReference type="RuleBase" id="RU000618"/>
    </source>
</evidence>
<keyword evidence="6 13" id="KW-0227">DNA damage</keyword>
<dbReference type="Proteomes" id="UP000294744">
    <property type="component" value="Unassembled WGS sequence"/>
</dbReference>
<evidence type="ECO:0000256" key="8">
    <source>
        <dbReference type="ARBA" id="ARBA00022842"/>
    </source>
</evidence>
<dbReference type="CDD" id="cd17748">
    <property type="entry name" value="BRCT_DNA_ligase_like"/>
    <property type="match status" value="1"/>
</dbReference>
<dbReference type="InterPro" id="IPR036420">
    <property type="entry name" value="BRCT_dom_sf"/>
</dbReference>
<evidence type="ECO:0000259" key="16">
    <source>
        <dbReference type="PROSITE" id="PS50172"/>
    </source>
</evidence>
<protein>
    <recommendedName>
        <fullName evidence="2 13">DNA ligase</fullName>
        <ecNumber evidence="1 13">6.5.1.2</ecNumber>
    </recommendedName>
    <alternativeName>
        <fullName evidence="13">Polydeoxyribonucleotide synthase [NAD(+)]</fullName>
    </alternativeName>
</protein>
<dbReference type="RefSeq" id="WP_132618755.1">
    <property type="nucleotide sequence ID" value="NZ_SMKV01000002.1"/>
</dbReference>
<dbReference type="InterPro" id="IPR004149">
    <property type="entry name" value="Znf_DNAligase_C4"/>
</dbReference>
<feature type="binding site" evidence="13">
    <location>
        <position position="348"/>
    </location>
    <ligand>
        <name>NAD(+)</name>
        <dbReference type="ChEBI" id="CHEBI:57540"/>
    </ligand>
</feature>
<evidence type="ECO:0000256" key="12">
    <source>
        <dbReference type="ARBA" id="ARBA00060881"/>
    </source>
</evidence>
<organism evidence="17 18">
    <name type="scientific">Saccharopolyspora aridisoli</name>
    <dbReference type="NCBI Taxonomy" id="2530385"/>
    <lineage>
        <taxon>Bacteria</taxon>
        <taxon>Bacillati</taxon>
        <taxon>Actinomycetota</taxon>
        <taxon>Actinomycetes</taxon>
        <taxon>Pseudonocardiales</taxon>
        <taxon>Pseudonocardiaceae</taxon>
        <taxon>Saccharopolyspora</taxon>
    </lineage>
</organism>
<dbReference type="Gene3D" id="3.40.50.10190">
    <property type="entry name" value="BRCT domain"/>
    <property type="match status" value="1"/>
</dbReference>
<dbReference type="SUPFAM" id="SSF47781">
    <property type="entry name" value="RuvA domain 2-like"/>
    <property type="match status" value="1"/>
</dbReference>
<feature type="binding site" evidence="13">
    <location>
        <position position="467"/>
    </location>
    <ligand>
        <name>Zn(2+)</name>
        <dbReference type="ChEBI" id="CHEBI:29105"/>
    </ligand>
</feature>
<feature type="compositionally biased region" description="Basic and acidic residues" evidence="15">
    <location>
        <begin position="1"/>
        <end position="10"/>
    </location>
</feature>
<keyword evidence="13" id="KW-0464">Manganese</keyword>
<feature type="binding site" evidence="13">
    <location>
        <position position="445"/>
    </location>
    <ligand>
        <name>Zn(2+)</name>
        <dbReference type="ChEBI" id="CHEBI:29105"/>
    </ligand>
</feature>
<dbReference type="InterPro" id="IPR010994">
    <property type="entry name" value="RuvA_2-like"/>
</dbReference>
<dbReference type="FunFam" id="3.40.50.10190:FF:000054">
    <property type="entry name" value="DNA ligase"/>
    <property type="match status" value="1"/>
</dbReference>
<feature type="domain" description="BRCT" evidence="16">
    <location>
        <begin position="631"/>
        <end position="701"/>
    </location>
</feature>
<dbReference type="Pfam" id="PF12826">
    <property type="entry name" value="HHH_2"/>
    <property type="match status" value="1"/>
</dbReference>
<dbReference type="FunFam" id="2.40.50.140:FF:000012">
    <property type="entry name" value="DNA ligase"/>
    <property type="match status" value="1"/>
</dbReference>
<dbReference type="CDD" id="cd00114">
    <property type="entry name" value="LIGANc"/>
    <property type="match status" value="1"/>
</dbReference>
<evidence type="ECO:0000313" key="18">
    <source>
        <dbReference type="Proteomes" id="UP000294744"/>
    </source>
</evidence>
<comment type="function">
    <text evidence="13">DNA ligase that catalyzes the formation of phosphodiester linkages between 5'-phosphoryl and 3'-hydroxyl groups in double-stranded DNA using NAD as a coenzyme and as the energy source for the reaction. It is essential for DNA replication and repair of damaged DNA.</text>
</comment>
<evidence type="ECO:0000256" key="13">
    <source>
        <dbReference type="HAMAP-Rule" id="MF_01588"/>
    </source>
</evidence>
<dbReference type="PROSITE" id="PS01055">
    <property type="entry name" value="DNA_LIGASE_N1"/>
    <property type="match status" value="1"/>
</dbReference>
<dbReference type="Gene3D" id="2.40.50.140">
    <property type="entry name" value="Nucleic acid-binding proteins"/>
    <property type="match status" value="1"/>
</dbReference>
<dbReference type="InterPro" id="IPR001357">
    <property type="entry name" value="BRCT_dom"/>
</dbReference>
<dbReference type="InterPro" id="IPR033136">
    <property type="entry name" value="DNA_ligase_CS"/>
</dbReference>
<dbReference type="HAMAP" id="MF_01588">
    <property type="entry name" value="DNA_ligase_A"/>
    <property type="match status" value="1"/>
</dbReference>
<dbReference type="Gene3D" id="1.10.150.20">
    <property type="entry name" value="5' to 3' exonuclease, C-terminal subdomain"/>
    <property type="match status" value="2"/>
</dbReference>
<keyword evidence="4 13" id="KW-0235">DNA replication</keyword>
<evidence type="ECO:0000256" key="4">
    <source>
        <dbReference type="ARBA" id="ARBA00022705"/>
    </source>
</evidence>
<evidence type="ECO:0000256" key="5">
    <source>
        <dbReference type="ARBA" id="ARBA00022723"/>
    </source>
</evidence>
<feature type="binding site" evidence="13">
    <location>
        <position position="208"/>
    </location>
    <ligand>
        <name>NAD(+)</name>
        <dbReference type="ChEBI" id="CHEBI:57540"/>
    </ligand>
</feature>
<dbReference type="NCBIfam" id="NF005932">
    <property type="entry name" value="PRK07956.1"/>
    <property type="match status" value="1"/>
</dbReference>
<dbReference type="Pfam" id="PF03120">
    <property type="entry name" value="OB_DNA_ligase"/>
    <property type="match status" value="1"/>
</dbReference>
<evidence type="ECO:0000313" key="17">
    <source>
        <dbReference type="EMBL" id="TDC96200.1"/>
    </source>
</evidence>
<dbReference type="InterPro" id="IPR041663">
    <property type="entry name" value="DisA/LigA_HHH"/>
</dbReference>
<dbReference type="GO" id="GO:0046872">
    <property type="term" value="F:metal ion binding"/>
    <property type="evidence" value="ECO:0007669"/>
    <property type="project" value="UniProtKB-KW"/>
</dbReference>
<evidence type="ECO:0000256" key="2">
    <source>
        <dbReference type="ARBA" id="ARBA00013308"/>
    </source>
</evidence>
<dbReference type="Pfam" id="PF01653">
    <property type="entry name" value="DNA_ligase_aden"/>
    <property type="match status" value="1"/>
</dbReference>
<proteinExistence type="inferred from homology"/>
<dbReference type="AlphaFoldDB" id="A0A4R4UVN6"/>
<dbReference type="PANTHER" id="PTHR23389:SF9">
    <property type="entry name" value="DNA LIGASE"/>
    <property type="match status" value="1"/>
</dbReference>
<dbReference type="SMART" id="SM00532">
    <property type="entry name" value="LIGANc"/>
    <property type="match status" value="1"/>
</dbReference>
<evidence type="ECO:0000256" key="9">
    <source>
        <dbReference type="ARBA" id="ARBA00023027"/>
    </source>
</evidence>
<keyword evidence="9 13" id="KW-0520">NAD</keyword>